<evidence type="ECO:0000313" key="14">
    <source>
        <dbReference type="Proteomes" id="UP001209570"/>
    </source>
</evidence>
<keyword evidence="3" id="KW-0121">Carboxypeptidase</keyword>
<gene>
    <name evidence="13" type="ORF">P43SY_001657</name>
</gene>
<dbReference type="SMART" id="SM00631">
    <property type="entry name" value="Zn_pept"/>
    <property type="match status" value="1"/>
</dbReference>
<dbReference type="PANTHER" id="PTHR11705">
    <property type="entry name" value="PROTEASE FAMILY M14 CARBOXYPEPTIDASE A,B"/>
    <property type="match status" value="1"/>
</dbReference>
<protein>
    <recommendedName>
        <fullName evidence="12">Peptidase M14 domain-containing protein</fullName>
    </recommendedName>
</protein>
<dbReference type="PROSITE" id="PS52035">
    <property type="entry name" value="PEPTIDASE_M14"/>
    <property type="match status" value="1"/>
</dbReference>
<evidence type="ECO:0000256" key="11">
    <source>
        <dbReference type="SAM" id="SignalP"/>
    </source>
</evidence>
<dbReference type="GO" id="GO:0004181">
    <property type="term" value="F:metallocarboxypeptidase activity"/>
    <property type="evidence" value="ECO:0007669"/>
    <property type="project" value="InterPro"/>
</dbReference>
<sequence>MPRRLALVALALAIHTALCVSAKGHRVEFVRPLPTATKLFRVHGAKPELDALIKDAGSSIDVWRVRRSGDGSDDAVDAEIAATPQVMQKLLDKRRPSRVDIKLSRGGHLKATLHSKLRAKELRDLDEIAARDRVQVAACRNATEGFMQDIGKVVKLTDSDFFDCFRPADEILWFLDVLATRYPESIVKLPFVSTTYENRSIPVFKISSSARDKGKSKKAIFVQSLLHAREWIGGSSTLFTMAAMLDDLHTNATEMVSLLNEYDWFFAPIANVDGYINSWEQDRYWRVNRHAMNGYDGVDLNRNYPPQEYFNVDPADVDAETYPGPSPLSESETKGLYEFVTNLDGLSGVVDMHSYGALVLRPFSDARGEPPEPYRSAMRELGDAVRDAASSPTQKYVSEPSGALYPAYGCFDDAIFRFSNFTVPSITIEVEGDDFTAPQSTIREVGARMYRALRQFGKQATKYGELMRAIAEERDE</sequence>
<comment type="cofactor">
    <cofactor evidence="1">
        <name>Zn(2+)</name>
        <dbReference type="ChEBI" id="CHEBI:29105"/>
    </cofactor>
</comment>
<evidence type="ECO:0000256" key="3">
    <source>
        <dbReference type="ARBA" id="ARBA00022645"/>
    </source>
</evidence>
<dbReference type="Pfam" id="PF00246">
    <property type="entry name" value="Peptidase_M14"/>
    <property type="match status" value="1"/>
</dbReference>
<keyword evidence="5" id="KW-0479">Metal-binding</keyword>
<dbReference type="InterPro" id="IPR000834">
    <property type="entry name" value="Peptidase_M14"/>
</dbReference>
<evidence type="ECO:0000256" key="10">
    <source>
        <dbReference type="PROSITE-ProRule" id="PRU01379"/>
    </source>
</evidence>
<keyword evidence="14" id="KW-1185">Reference proteome</keyword>
<dbReference type="FunFam" id="3.40.630.10:FF:000084">
    <property type="entry name" value="Carboxypeptidase B2"/>
    <property type="match status" value="1"/>
</dbReference>
<evidence type="ECO:0000256" key="8">
    <source>
        <dbReference type="ARBA" id="ARBA00022833"/>
    </source>
</evidence>
<name>A0AAD5Q905_PYTIN</name>
<evidence type="ECO:0000256" key="4">
    <source>
        <dbReference type="ARBA" id="ARBA00022670"/>
    </source>
</evidence>
<comment type="caution">
    <text evidence="13">The sequence shown here is derived from an EMBL/GenBank/DDBJ whole genome shotgun (WGS) entry which is preliminary data.</text>
</comment>
<keyword evidence="7" id="KW-0378">Hydrolase</keyword>
<feature type="domain" description="Peptidase M14" evidence="12">
    <location>
        <begin position="164"/>
        <end position="460"/>
    </location>
</feature>
<dbReference type="Gene3D" id="3.40.630.10">
    <property type="entry name" value="Zn peptidases"/>
    <property type="match status" value="1"/>
</dbReference>
<dbReference type="AlphaFoldDB" id="A0AAD5Q905"/>
<feature type="signal peptide" evidence="11">
    <location>
        <begin position="1"/>
        <end position="21"/>
    </location>
</feature>
<dbReference type="Proteomes" id="UP001209570">
    <property type="component" value="Unassembled WGS sequence"/>
</dbReference>
<proteinExistence type="inferred from homology"/>
<keyword evidence="4" id="KW-0645">Protease</keyword>
<dbReference type="InterPro" id="IPR057246">
    <property type="entry name" value="CARBOXYPEPT_ZN_1"/>
</dbReference>
<dbReference type="GO" id="GO:0006508">
    <property type="term" value="P:proteolysis"/>
    <property type="evidence" value="ECO:0007669"/>
    <property type="project" value="UniProtKB-KW"/>
</dbReference>
<feature type="chain" id="PRO_5042114100" description="Peptidase M14 domain-containing protein" evidence="11">
    <location>
        <begin position="22"/>
        <end position="476"/>
    </location>
</feature>
<accession>A0AAD5Q905</accession>
<keyword evidence="9" id="KW-0482">Metalloprotease</keyword>
<evidence type="ECO:0000256" key="7">
    <source>
        <dbReference type="ARBA" id="ARBA00022801"/>
    </source>
</evidence>
<dbReference type="EMBL" id="JAKCXM010000245">
    <property type="protein sequence ID" value="KAJ0397587.1"/>
    <property type="molecule type" value="Genomic_DNA"/>
</dbReference>
<dbReference type="SUPFAM" id="SSF53187">
    <property type="entry name" value="Zn-dependent exopeptidases"/>
    <property type="match status" value="1"/>
</dbReference>
<feature type="active site" description="Proton donor/acceptor" evidence="10">
    <location>
        <position position="429"/>
    </location>
</feature>
<dbReference type="PRINTS" id="PR00765">
    <property type="entry name" value="CRBOXYPTASEA"/>
</dbReference>
<comment type="similarity">
    <text evidence="2 10">Belongs to the peptidase M14 family.</text>
</comment>
<reference evidence="13" key="1">
    <citation type="submission" date="2021-12" db="EMBL/GenBank/DDBJ databases">
        <title>Prjna785345.</title>
        <authorList>
            <person name="Rujirawat T."/>
            <person name="Krajaejun T."/>
        </authorList>
    </citation>
    <scope>NUCLEOTIDE SEQUENCE</scope>
    <source>
        <strain evidence="13">Pi057C3</strain>
    </source>
</reference>
<evidence type="ECO:0000259" key="12">
    <source>
        <dbReference type="PROSITE" id="PS52035"/>
    </source>
</evidence>
<evidence type="ECO:0000256" key="9">
    <source>
        <dbReference type="ARBA" id="ARBA00023049"/>
    </source>
</evidence>
<keyword evidence="6 11" id="KW-0732">Signal</keyword>
<evidence type="ECO:0000256" key="1">
    <source>
        <dbReference type="ARBA" id="ARBA00001947"/>
    </source>
</evidence>
<evidence type="ECO:0000256" key="6">
    <source>
        <dbReference type="ARBA" id="ARBA00022729"/>
    </source>
</evidence>
<dbReference type="GO" id="GO:0008270">
    <property type="term" value="F:zinc ion binding"/>
    <property type="evidence" value="ECO:0007669"/>
    <property type="project" value="InterPro"/>
</dbReference>
<dbReference type="GO" id="GO:0005615">
    <property type="term" value="C:extracellular space"/>
    <property type="evidence" value="ECO:0007669"/>
    <property type="project" value="TreeGrafter"/>
</dbReference>
<dbReference type="PROSITE" id="PS00132">
    <property type="entry name" value="CARBOXYPEPT_ZN_1"/>
    <property type="match status" value="1"/>
</dbReference>
<organism evidence="13 14">
    <name type="scientific">Pythium insidiosum</name>
    <name type="common">Pythiosis disease agent</name>
    <dbReference type="NCBI Taxonomy" id="114742"/>
    <lineage>
        <taxon>Eukaryota</taxon>
        <taxon>Sar</taxon>
        <taxon>Stramenopiles</taxon>
        <taxon>Oomycota</taxon>
        <taxon>Peronosporomycetes</taxon>
        <taxon>Pythiales</taxon>
        <taxon>Pythiaceae</taxon>
        <taxon>Pythium</taxon>
    </lineage>
</organism>
<evidence type="ECO:0000313" key="13">
    <source>
        <dbReference type="EMBL" id="KAJ0397587.1"/>
    </source>
</evidence>
<evidence type="ECO:0000256" key="2">
    <source>
        <dbReference type="ARBA" id="ARBA00005988"/>
    </source>
</evidence>
<evidence type="ECO:0000256" key="5">
    <source>
        <dbReference type="ARBA" id="ARBA00022723"/>
    </source>
</evidence>
<dbReference type="PANTHER" id="PTHR11705:SF143">
    <property type="entry name" value="SLL0236 PROTEIN"/>
    <property type="match status" value="1"/>
</dbReference>
<keyword evidence="8" id="KW-0862">Zinc</keyword>